<dbReference type="Proteomes" id="UP000319817">
    <property type="component" value="Chromosome"/>
</dbReference>
<evidence type="ECO:0000313" key="2">
    <source>
        <dbReference type="EMBL" id="QDT11452.1"/>
    </source>
</evidence>
<evidence type="ECO:0008006" key="4">
    <source>
        <dbReference type="Google" id="ProtNLM"/>
    </source>
</evidence>
<organism evidence="2 3">
    <name type="scientific">Stieleria marina</name>
    <dbReference type="NCBI Taxonomy" id="1930275"/>
    <lineage>
        <taxon>Bacteria</taxon>
        <taxon>Pseudomonadati</taxon>
        <taxon>Planctomycetota</taxon>
        <taxon>Planctomycetia</taxon>
        <taxon>Pirellulales</taxon>
        <taxon>Pirellulaceae</taxon>
        <taxon>Stieleria</taxon>
    </lineage>
</organism>
<accession>A0A517NWF3</accession>
<sequence>MARIREVSSQQAGQKLSCRLFKPNFSLDGSKTTFVRRYAADGPCCGSWLSSVCVMNADGSRLYEIITGEDSLNTEPAWSRDGWNRISFNRMNGKDHRPHCNDANGQPGVEQRIGQRGWINPHLVDDRVFIQQHGGKSFLLFAKGGATMQYDVWTCPRKVDGGSVLTGRKKASSDDQDSPTSKASFMDCSKSFGLR</sequence>
<evidence type="ECO:0000313" key="3">
    <source>
        <dbReference type="Proteomes" id="UP000319817"/>
    </source>
</evidence>
<reference evidence="2 3" key="1">
    <citation type="submission" date="2019-02" db="EMBL/GenBank/DDBJ databases">
        <title>Deep-cultivation of Planctomycetes and their phenomic and genomic characterization uncovers novel biology.</title>
        <authorList>
            <person name="Wiegand S."/>
            <person name="Jogler M."/>
            <person name="Boedeker C."/>
            <person name="Pinto D."/>
            <person name="Vollmers J."/>
            <person name="Rivas-Marin E."/>
            <person name="Kohn T."/>
            <person name="Peeters S.H."/>
            <person name="Heuer A."/>
            <person name="Rast P."/>
            <person name="Oberbeckmann S."/>
            <person name="Bunk B."/>
            <person name="Jeske O."/>
            <person name="Meyerdierks A."/>
            <person name="Storesund J.E."/>
            <person name="Kallscheuer N."/>
            <person name="Luecker S."/>
            <person name="Lage O.M."/>
            <person name="Pohl T."/>
            <person name="Merkel B.J."/>
            <person name="Hornburger P."/>
            <person name="Mueller R.-W."/>
            <person name="Bruemmer F."/>
            <person name="Labrenz M."/>
            <person name="Spormann A.M."/>
            <person name="Op den Camp H."/>
            <person name="Overmann J."/>
            <person name="Amann R."/>
            <person name="Jetten M.S.M."/>
            <person name="Mascher T."/>
            <person name="Medema M.H."/>
            <person name="Devos D.P."/>
            <person name="Kaster A.-K."/>
            <person name="Ovreas L."/>
            <person name="Rohde M."/>
            <person name="Galperin M.Y."/>
            <person name="Jogler C."/>
        </authorList>
    </citation>
    <scope>NUCLEOTIDE SEQUENCE [LARGE SCALE GENOMIC DNA]</scope>
    <source>
        <strain evidence="2 3">K23_9</strain>
    </source>
</reference>
<dbReference type="EMBL" id="CP036526">
    <property type="protein sequence ID" value="QDT11452.1"/>
    <property type="molecule type" value="Genomic_DNA"/>
</dbReference>
<proteinExistence type="predicted"/>
<dbReference type="Gene3D" id="2.120.10.30">
    <property type="entry name" value="TolB, C-terminal domain"/>
    <property type="match status" value="1"/>
</dbReference>
<evidence type="ECO:0000256" key="1">
    <source>
        <dbReference type="SAM" id="MobiDB-lite"/>
    </source>
</evidence>
<dbReference type="InterPro" id="IPR011042">
    <property type="entry name" value="6-blade_b-propeller_TolB-like"/>
</dbReference>
<name>A0A517NWF3_9BACT</name>
<dbReference type="AlphaFoldDB" id="A0A517NWF3"/>
<feature type="region of interest" description="Disordered" evidence="1">
    <location>
        <begin position="164"/>
        <end position="195"/>
    </location>
</feature>
<gene>
    <name evidence="2" type="ORF">K239x_34490</name>
</gene>
<keyword evidence="3" id="KW-1185">Reference proteome</keyword>
<protein>
    <recommendedName>
        <fullName evidence="4">Translocation protein TolB</fullName>
    </recommendedName>
</protein>